<organism evidence="2 3">
    <name type="scientific">Microlunatus endophyticus</name>
    <dbReference type="NCBI Taxonomy" id="1716077"/>
    <lineage>
        <taxon>Bacteria</taxon>
        <taxon>Bacillati</taxon>
        <taxon>Actinomycetota</taxon>
        <taxon>Actinomycetes</taxon>
        <taxon>Propionibacteriales</taxon>
        <taxon>Propionibacteriaceae</taxon>
        <taxon>Microlunatus</taxon>
    </lineage>
</organism>
<sequence>MPDLSAERARIYAHEVSEFATAEANEVAVRLQYGARSIAVARFSELWPQHARNPQTRRALQAWYLYAFEQHLAEPVAGTVQTINGKQAGRALATVMEQTRVHHAVTVGVITALAQDARILARKTAVARGQLLEAALNARINRLFPLPKPADRQLRPAITAQWYARSFRAMIGPKVLDVPTAPVTPTEVDRVGSCLADNQARLLYQDGDPIGLPGERTWREYASWWWVNQRTQQRVRWLRIEGYGGPGREVEESKLAMTSFGRLPPYLQSRLMHQNPPTDLELNIGQPVASGTAAERAARMFDAEPRTPATDAEQGAERVIFARGGGAIPVRDMPDLAPVVNALRELQQNNQGGRQKVLGLAYTNRWWNDPRKLQQATEMRSAGVKARDIAAKLGISVGSMYYGLKTSGASSETLLNRRILDAQQGSGKRHNSSRAARTRRPRTGERQTEGRREGRD</sequence>
<evidence type="ECO:0000313" key="2">
    <source>
        <dbReference type="EMBL" id="GGL83393.1"/>
    </source>
</evidence>
<dbReference type="AlphaFoldDB" id="A0A917W9Q6"/>
<comment type="caution">
    <text evidence="2">The sequence shown here is derived from an EMBL/GenBank/DDBJ whole genome shotgun (WGS) entry which is preliminary data.</text>
</comment>
<dbReference type="EMBL" id="BMMZ01000021">
    <property type="protein sequence ID" value="GGL83393.1"/>
    <property type="molecule type" value="Genomic_DNA"/>
</dbReference>
<evidence type="ECO:0000256" key="1">
    <source>
        <dbReference type="SAM" id="MobiDB-lite"/>
    </source>
</evidence>
<feature type="compositionally biased region" description="Basic residues" evidence="1">
    <location>
        <begin position="427"/>
        <end position="441"/>
    </location>
</feature>
<dbReference type="RefSeq" id="WP_188898497.1">
    <property type="nucleotide sequence ID" value="NZ_BMMZ01000021.1"/>
</dbReference>
<dbReference type="Proteomes" id="UP000613840">
    <property type="component" value="Unassembled WGS sequence"/>
</dbReference>
<evidence type="ECO:0000313" key="3">
    <source>
        <dbReference type="Proteomes" id="UP000613840"/>
    </source>
</evidence>
<reference evidence="2" key="1">
    <citation type="journal article" date="2014" name="Int. J. Syst. Evol. Microbiol.">
        <title>Complete genome sequence of Corynebacterium casei LMG S-19264T (=DSM 44701T), isolated from a smear-ripened cheese.</title>
        <authorList>
            <consortium name="US DOE Joint Genome Institute (JGI-PGF)"/>
            <person name="Walter F."/>
            <person name="Albersmeier A."/>
            <person name="Kalinowski J."/>
            <person name="Ruckert C."/>
        </authorList>
    </citation>
    <scope>NUCLEOTIDE SEQUENCE</scope>
    <source>
        <strain evidence="2">CGMCC 4.7306</strain>
    </source>
</reference>
<protein>
    <submittedName>
        <fullName evidence="2">Uncharacterized protein</fullName>
    </submittedName>
</protein>
<keyword evidence="3" id="KW-1185">Reference proteome</keyword>
<feature type="region of interest" description="Disordered" evidence="1">
    <location>
        <begin position="421"/>
        <end position="456"/>
    </location>
</feature>
<feature type="compositionally biased region" description="Basic and acidic residues" evidence="1">
    <location>
        <begin position="442"/>
        <end position="456"/>
    </location>
</feature>
<reference evidence="2" key="2">
    <citation type="submission" date="2020-09" db="EMBL/GenBank/DDBJ databases">
        <authorList>
            <person name="Sun Q."/>
            <person name="Zhou Y."/>
        </authorList>
    </citation>
    <scope>NUCLEOTIDE SEQUENCE</scope>
    <source>
        <strain evidence="2">CGMCC 4.7306</strain>
    </source>
</reference>
<name>A0A917W9Q6_9ACTN</name>
<proteinExistence type="predicted"/>
<accession>A0A917W9Q6</accession>
<gene>
    <name evidence="2" type="ORF">GCM10011575_47170</name>
</gene>